<name>A0ABR9ALZ2_9BACT</name>
<dbReference type="InterPro" id="IPR036514">
    <property type="entry name" value="SGNH_hydro_sf"/>
</dbReference>
<gene>
    <name evidence="4" type="ORF">IFO69_13700</name>
</gene>
<keyword evidence="2" id="KW-0732">Signal</keyword>
<dbReference type="SUPFAM" id="SSF52266">
    <property type="entry name" value="SGNH hydrolase"/>
    <property type="match status" value="1"/>
</dbReference>
<proteinExistence type="predicted"/>
<dbReference type="PANTHER" id="PTHR22901">
    <property type="entry name" value="SIALATE O-ACETYLESTERASE"/>
    <property type="match status" value="1"/>
</dbReference>
<evidence type="ECO:0000259" key="3">
    <source>
        <dbReference type="Pfam" id="PF03629"/>
    </source>
</evidence>
<dbReference type="InterPro" id="IPR039329">
    <property type="entry name" value="SIAE"/>
</dbReference>
<evidence type="ECO:0000313" key="4">
    <source>
        <dbReference type="EMBL" id="MBD8489807.1"/>
    </source>
</evidence>
<organism evidence="4 5">
    <name type="scientific">Echinicola arenosa</name>
    <dbReference type="NCBI Taxonomy" id="2774144"/>
    <lineage>
        <taxon>Bacteria</taxon>
        <taxon>Pseudomonadati</taxon>
        <taxon>Bacteroidota</taxon>
        <taxon>Cytophagia</taxon>
        <taxon>Cytophagales</taxon>
        <taxon>Cyclobacteriaceae</taxon>
        <taxon>Echinicola</taxon>
    </lineage>
</organism>
<dbReference type="InterPro" id="IPR013783">
    <property type="entry name" value="Ig-like_fold"/>
</dbReference>
<dbReference type="Gene3D" id="2.60.40.10">
    <property type="entry name" value="Immunoglobulins"/>
    <property type="match status" value="1"/>
</dbReference>
<feature type="signal peptide" evidence="2">
    <location>
        <begin position="1"/>
        <end position="19"/>
    </location>
</feature>
<sequence length="473" mass="52812">MKKLVAFLTLCIISQLAFAEVKLPAIFSDNMILQQQMDAPIWGWTDAGETVSITTSWNNKTYETKANREGEWNVKVSTPEAGGPYSITISDGQEMSLENVLIGEVWLCSGQSNMEMPLKGFPAQPVFGGNEAIVNSKNSEIRLITVPRKSTVEVAEDFEGHWEEAKPSTTSNFSATAWFFGKQIQKALDVPVGLIHVSYGGSNIEAWMSEAMLEDFKEEITIPQQQEDIDVPNRTATALFNGMLSPVVGYGIKGAIWYQGESNNGRPEQYEELMVTMVREWRKLWDEGEFPFYYCQIAPFNYGSFTPNEVIEKNNSAYLRDAQRKATKRIPNSGMAVLMDIGEKENIHPADKKAGGHRLAYLALAKTYGLEGFEYTSPEFEAMEIKGSTVIVAFDHVPNGITAYGKEVINFEIAGDDKQFYPATAVMRRKSVMLSSPQVEKPIAVRYAFKDFTVGEIFSTGGLPLSSFRTDDW</sequence>
<dbReference type="InterPro" id="IPR005181">
    <property type="entry name" value="SASA"/>
</dbReference>
<evidence type="ECO:0000256" key="1">
    <source>
        <dbReference type="ARBA" id="ARBA00022801"/>
    </source>
</evidence>
<dbReference type="EMBL" id="JACYTQ010000004">
    <property type="protein sequence ID" value="MBD8489807.1"/>
    <property type="molecule type" value="Genomic_DNA"/>
</dbReference>
<evidence type="ECO:0000256" key="2">
    <source>
        <dbReference type="SAM" id="SignalP"/>
    </source>
</evidence>
<reference evidence="4 5" key="1">
    <citation type="submission" date="2020-09" db="EMBL/GenBank/DDBJ databases">
        <title>Echinicola sp. CAU 1574 isolated from sand of Sido Beach.</title>
        <authorList>
            <person name="Kim W."/>
        </authorList>
    </citation>
    <scope>NUCLEOTIDE SEQUENCE [LARGE SCALE GENOMIC DNA]</scope>
    <source>
        <strain evidence="4 5">CAU 1574</strain>
    </source>
</reference>
<evidence type="ECO:0000313" key="5">
    <source>
        <dbReference type="Proteomes" id="UP000647133"/>
    </source>
</evidence>
<dbReference type="Proteomes" id="UP000647133">
    <property type="component" value="Unassembled WGS sequence"/>
</dbReference>
<keyword evidence="5" id="KW-1185">Reference proteome</keyword>
<dbReference type="PANTHER" id="PTHR22901:SF0">
    <property type="entry name" value="SIALATE O-ACETYLESTERASE"/>
    <property type="match status" value="1"/>
</dbReference>
<accession>A0ABR9ALZ2</accession>
<dbReference type="RefSeq" id="WP_192010690.1">
    <property type="nucleotide sequence ID" value="NZ_JACYTQ010000004.1"/>
</dbReference>
<dbReference type="Pfam" id="PF03629">
    <property type="entry name" value="SASA"/>
    <property type="match status" value="1"/>
</dbReference>
<protein>
    <submittedName>
        <fullName evidence="4">Sialate O-acetylesterase</fullName>
    </submittedName>
</protein>
<keyword evidence="1" id="KW-0378">Hydrolase</keyword>
<dbReference type="Gene3D" id="3.40.50.1110">
    <property type="entry name" value="SGNH hydrolase"/>
    <property type="match status" value="1"/>
</dbReference>
<feature type="domain" description="Sialate O-acetylesterase" evidence="3">
    <location>
        <begin position="104"/>
        <end position="342"/>
    </location>
</feature>
<feature type="chain" id="PRO_5047485208" evidence="2">
    <location>
        <begin position="20"/>
        <end position="473"/>
    </location>
</feature>
<comment type="caution">
    <text evidence="4">The sequence shown here is derived from an EMBL/GenBank/DDBJ whole genome shotgun (WGS) entry which is preliminary data.</text>
</comment>